<name>A0A4Y4DBY0_KOCVA</name>
<evidence type="ECO:0000313" key="2">
    <source>
        <dbReference type="Proteomes" id="UP000315730"/>
    </source>
</evidence>
<dbReference type="SFLD" id="SFLDG01129">
    <property type="entry name" value="C1.5:_HAD__Beta-PGM__Phosphata"/>
    <property type="match status" value="1"/>
</dbReference>
<keyword evidence="2" id="KW-1185">Reference proteome</keyword>
<dbReference type="Gene3D" id="1.10.150.240">
    <property type="entry name" value="Putative phosphatase, domain 2"/>
    <property type="match status" value="1"/>
</dbReference>
<dbReference type="InterPro" id="IPR006439">
    <property type="entry name" value="HAD-SF_hydro_IA"/>
</dbReference>
<dbReference type="AlphaFoldDB" id="A0A4Y4DBY0"/>
<dbReference type="SUPFAM" id="SSF56784">
    <property type="entry name" value="HAD-like"/>
    <property type="match status" value="1"/>
</dbReference>
<dbReference type="Gene3D" id="3.40.50.1000">
    <property type="entry name" value="HAD superfamily/HAD-like"/>
    <property type="match status" value="1"/>
</dbReference>
<dbReference type="InterPro" id="IPR041492">
    <property type="entry name" value="HAD_2"/>
</dbReference>
<dbReference type="InterPro" id="IPR036412">
    <property type="entry name" value="HAD-like_sf"/>
</dbReference>
<dbReference type="CDD" id="cd07505">
    <property type="entry name" value="HAD_BPGM-like"/>
    <property type="match status" value="1"/>
</dbReference>
<dbReference type="EMBL" id="BJNW01000029">
    <property type="protein sequence ID" value="GED00271.1"/>
    <property type="molecule type" value="Genomic_DNA"/>
</dbReference>
<dbReference type="NCBIfam" id="TIGR01509">
    <property type="entry name" value="HAD-SF-IA-v3"/>
    <property type="match status" value="1"/>
</dbReference>
<dbReference type="InterPro" id="IPR023214">
    <property type="entry name" value="HAD_sf"/>
</dbReference>
<protein>
    <submittedName>
        <fullName evidence="1">Haloacid dehalogenase</fullName>
    </submittedName>
</protein>
<sequence length="218" mass="23315">MAMTYPRAVLFDHDGTLVNTEPQWAVAKRKVAQSYHQTWSVEDDHATLGGTVQDAARRIVERGAPDSVDEITRRLAEHVIEATGHEVPFLPGVQSLLRELADAGIPAAIVTNALTSVARTTAAGAPDVLTHIVSHDDVTHPKPDPEPYLTGARLLDVAPRDCVAVEDSEPGVRSAVAAGMTVVVVPGDKPVPEGPHRVFVAAHEDVTLDFLRSLSPPE</sequence>
<proteinExistence type="predicted"/>
<comment type="caution">
    <text evidence="1">The sequence shown here is derived from an EMBL/GenBank/DDBJ whole genome shotgun (WGS) entry which is preliminary data.</text>
</comment>
<gene>
    <name evidence="1" type="ORF">KVA01_24250</name>
</gene>
<dbReference type="PANTHER" id="PTHR18901:SF38">
    <property type="entry name" value="PSEUDOURIDINE-5'-PHOSPHATASE"/>
    <property type="match status" value="1"/>
</dbReference>
<organism evidence="1 2">
    <name type="scientific">Kocuria varians</name>
    <name type="common">Micrococcus varians</name>
    <dbReference type="NCBI Taxonomy" id="1272"/>
    <lineage>
        <taxon>Bacteria</taxon>
        <taxon>Bacillati</taxon>
        <taxon>Actinomycetota</taxon>
        <taxon>Actinomycetes</taxon>
        <taxon>Micrococcales</taxon>
        <taxon>Micrococcaceae</taxon>
        <taxon>Kocuria</taxon>
    </lineage>
</organism>
<accession>A0A4Y4DBY0</accession>
<dbReference type="STRING" id="1272.GCA_900014985_02548"/>
<dbReference type="Pfam" id="PF13419">
    <property type="entry name" value="HAD_2"/>
    <property type="match status" value="1"/>
</dbReference>
<evidence type="ECO:0000313" key="1">
    <source>
        <dbReference type="EMBL" id="GED00271.1"/>
    </source>
</evidence>
<dbReference type="PANTHER" id="PTHR18901">
    <property type="entry name" value="2-DEOXYGLUCOSE-6-PHOSPHATE PHOSPHATASE 2"/>
    <property type="match status" value="1"/>
</dbReference>
<dbReference type="InterPro" id="IPR023198">
    <property type="entry name" value="PGP-like_dom2"/>
</dbReference>
<reference evidence="1 2" key="1">
    <citation type="submission" date="2019-06" db="EMBL/GenBank/DDBJ databases">
        <title>Whole genome shotgun sequence of Kocuria varians NBRC 15358.</title>
        <authorList>
            <person name="Hosoyama A."/>
            <person name="Uohara A."/>
            <person name="Ohji S."/>
            <person name="Ichikawa N."/>
        </authorList>
    </citation>
    <scope>NUCLEOTIDE SEQUENCE [LARGE SCALE GENOMIC DNA]</scope>
    <source>
        <strain evidence="1 2">NBRC 15358</strain>
    </source>
</reference>
<dbReference type="SFLD" id="SFLDS00003">
    <property type="entry name" value="Haloacid_Dehalogenase"/>
    <property type="match status" value="1"/>
</dbReference>
<dbReference type="Proteomes" id="UP000315730">
    <property type="component" value="Unassembled WGS sequence"/>
</dbReference>